<name>J8BPV6_BACCE</name>
<feature type="transmembrane region" description="Helical" evidence="1">
    <location>
        <begin position="109"/>
        <end position="135"/>
    </location>
</feature>
<sequence length="141" mass="16170">MEIDLGIYLTHLVVSLSENLIHFHIIFSAPHPSGNIYIKEVKQMILNKKLMIPFTFLLLTCHIGIFYFWIFDWKKISTPYGLAIWIISTVCGFLLYYHFKHQNSNKIVLIGSSLLLIVSSSFMIFLGIITGIIFVTVSSMP</sequence>
<keyword evidence="1" id="KW-0472">Membrane</keyword>
<feature type="transmembrane region" description="Helical" evidence="1">
    <location>
        <begin position="50"/>
        <end position="70"/>
    </location>
</feature>
<proteinExistence type="predicted"/>
<organism evidence="2 3">
    <name type="scientific">Bacillus cereus MC67</name>
    <dbReference type="NCBI Taxonomy" id="1053219"/>
    <lineage>
        <taxon>Bacteria</taxon>
        <taxon>Bacillati</taxon>
        <taxon>Bacillota</taxon>
        <taxon>Bacilli</taxon>
        <taxon>Bacillales</taxon>
        <taxon>Bacillaceae</taxon>
        <taxon>Bacillus</taxon>
        <taxon>Bacillus cereus group</taxon>
    </lineage>
</organism>
<gene>
    <name evidence="2" type="ORF">II3_04559</name>
</gene>
<reference evidence="2 3" key="1">
    <citation type="submission" date="2012-04" db="EMBL/GenBank/DDBJ databases">
        <title>The Genome Sequence of Bacillus cereus MC67.</title>
        <authorList>
            <consortium name="The Broad Institute Genome Sequencing Platform"/>
            <consortium name="The Broad Institute Genome Sequencing Center for Infectious Disease"/>
            <person name="Feldgarden M."/>
            <person name="Van der Auwera G.A."/>
            <person name="Mahillon J."/>
            <person name="Duprez V."/>
            <person name="Timmery S."/>
            <person name="Mattelet C."/>
            <person name="Dierick K."/>
            <person name="Sun M."/>
            <person name="Yu Z."/>
            <person name="Zhu L."/>
            <person name="Hu X."/>
            <person name="Shank E.B."/>
            <person name="Swiecicka I."/>
            <person name="Hansen B.M."/>
            <person name="Andrup L."/>
            <person name="Young S.K."/>
            <person name="Zeng Q."/>
            <person name="Gargeya S."/>
            <person name="Fitzgerald M."/>
            <person name="Haas B."/>
            <person name="Abouelleil A."/>
            <person name="Alvarado L."/>
            <person name="Arachchi H.M."/>
            <person name="Berlin A."/>
            <person name="Chapman S.B."/>
            <person name="Goldberg J."/>
            <person name="Griggs A."/>
            <person name="Gujja S."/>
            <person name="Hansen M."/>
            <person name="Howarth C."/>
            <person name="Imamovic A."/>
            <person name="Larimer J."/>
            <person name="McCowen C."/>
            <person name="Montmayeur A."/>
            <person name="Murphy C."/>
            <person name="Neiman D."/>
            <person name="Pearson M."/>
            <person name="Priest M."/>
            <person name="Roberts A."/>
            <person name="Saif S."/>
            <person name="Shea T."/>
            <person name="Sisk P."/>
            <person name="Sykes S."/>
            <person name="Wortman J."/>
            <person name="Nusbaum C."/>
            <person name="Birren B."/>
        </authorList>
    </citation>
    <scope>NUCLEOTIDE SEQUENCE [LARGE SCALE GENOMIC DNA]</scope>
    <source>
        <strain evidence="2 3">MC67</strain>
    </source>
</reference>
<evidence type="ECO:0000313" key="2">
    <source>
        <dbReference type="EMBL" id="EJQ95883.1"/>
    </source>
</evidence>
<keyword evidence="1" id="KW-0812">Transmembrane</keyword>
<dbReference type="AlphaFoldDB" id="J8BPV6"/>
<dbReference type="Proteomes" id="UP000006997">
    <property type="component" value="Unassembled WGS sequence"/>
</dbReference>
<dbReference type="PATRIC" id="fig|1053219.3.peg.4655"/>
<dbReference type="EMBL" id="AHEN01000042">
    <property type="protein sequence ID" value="EJQ95883.1"/>
    <property type="molecule type" value="Genomic_DNA"/>
</dbReference>
<protein>
    <submittedName>
        <fullName evidence="2">Uncharacterized protein</fullName>
    </submittedName>
</protein>
<comment type="caution">
    <text evidence="2">The sequence shown here is derived from an EMBL/GenBank/DDBJ whole genome shotgun (WGS) entry which is preliminary data.</text>
</comment>
<dbReference type="HOGENOM" id="CLU_151739_0_0_9"/>
<feature type="transmembrane region" description="Helical" evidence="1">
    <location>
        <begin position="76"/>
        <end position="97"/>
    </location>
</feature>
<evidence type="ECO:0000256" key="1">
    <source>
        <dbReference type="SAM" id="Phobius"/>
    </source>
</evidence>
<accession>J8BPV6</accession>
<keyword evidence="1" id="KW-1133">Transmembrane helix</keyword>
<evidence type="ECO:0000313" key="3">
    <source>
        <dbReference type="Proteomes" id="UP000006997"/>
    </source>
</evidence>